<name>A0A5D8ZZI8_9FLAO</name>
<sequence length="414" mass="48511">MNIKSKIRLTIYSLLIMSSFGCQEKRQSLGNSQKPISMNDDTMIQKVLKKQLQEGAGKSIDEAGAELTKIPFEIEELEVSAETAKKILLSNGFKELSDNEFGNKIKNIFGRIVDPNSGNPFLYVNYFDKCDRSFVAYSNNSVDYEGGYIDKQRRLFTDFYYLPEILDYQKEYPTLNNLESSKIIRKSSSQVDVEIPHWKDVANLKEQRKANIQRIIARNMYLFNDNKTYIIWLVTHDKNFIKLLVKNFGYDIEPKFNEMLINEYIQSKDMFKIGELIFAKNCDKELDIRDGMLQSLVTFYQKSSNPHDLFGLMEFSSKLLETDEYNNYSEKEKIKMIAYLADTYDFLFKKNHRHQDGWDPRWNILGAYFEDDSRSKIKWPQLKEEMQKNNYYNLPNLKEVISYAEGFDSVGAPD</sequence>
<dbReference type="OrthoDB" id="767755at2"/>
<evidence type="ECO:0000313" key="1">
    <source>
        <dbReference type="EMBL" id="TZF99562.1"/>
    </source>
</evidence>
<dbReference type="RefSeq" id="WP_149386654.1">
    <property type="nucleotide sequence ID" value="NZ_VTRU01000001.1"/>
</dbReference>
<reference evidence="1 2" key="1">
    <citation type="submission" date="2019-08" db="EMBL/GenBank/DDBJ databases">
        <title>Draft genome sequence of Chryseobacterium sp. Gsoil 183.</title>
        <authorList>
            <person name="Im W.-T."/>
        </authorList>
    </citation>
    <scope>NUCLEOTIDE SEQUENCE [LARGE SCALE GENOMIC DNA]</scope>
    <source>
        <strain evidence="1 2">Gsoil 183</strain>
        <plasmid evidence="1">unnamed1</plasmid>
    </source>
</reference>
<accession>A0A5D8ZZI8</accession>
<organism evidence="1 2">
    <name type="scientific">Chryseobacterium panacisoli</name>
    <dbReference type="NCBI Taxonomy" id="1807141"/>
    <lineage>
        <taxon>Bacteria</taxon>
        <taxon>Pseudomonadati</taxon>
        <taxon>Bacteroidota</taxon>
        <taxon>Flavobacteriia</taxon>
        <taxon>Flavobacteriales</taxon>
        <taxon>Weeksellaceae</taxon>
        <taxon>Chryseobacterium group</taxon>
        <taxon>Chryseobacterium</taxon>
    </lineage>
</organism>
<protein>
    <submittedName>
        <fullName evidence="1">Uncharacterized protein</fullName>
    </submittedName>
</protein>
<dbReference type="AlphaFoldDB" id="A0A5D8ZZI8"/>
<dbReference type="Proteomes" id="UP000323884">
    <property type="component" value="Unassembled WGS sequence"/>
</dbReference>
<proteinExistence type="predicted"/>
<dbReference type="PROSITE" id="PS51257">
    <property type="entry name" value="PROKAR_LIPOPROTEIN"/>
    <property type="match status" value="1"/>
</dbReference>
<evidence type="ECO:0000313" key="2">
    <source>
        <dbReference type="Proteomes" id="UP000323884"/>
    </source>
</evidence>
<dbReference type="EMBL" id="VTRU01000001">
    <property type="protein sequence ID" value="TZF99562.1"/>
    <property type="molecule type" value="Genomic_DNA"/>
</dbReference>
<geneLocation type="plasmid" evidence="1">
    <name>unnamed1</name>
</geneLocation>
<keyword evidence="2" id="KW-1185">Reference proteome</keyword>
<gene>
    <name evidence="1" type="ORF">FW781_06445</name>
</gene>
<keyword evidence="1" id="KW-0614">Plasmid</keyword>
<comment type="caution">
    <text evidence="1">The sequence shown here is derived from an EMBL/GenBank/DDBJ whole genome shotgun (WGS) entry which is preliminary data.</text>
</comment>